<keyword evidence="2" id="KW-1185">Reference proteome</keyword>
<sequence length="112" mass="12363">MLLSMDSLKSSVDRVGIHWIQRILMLSNCCLVVPSLRLGRHKPLTVLHKGTRASAPVQGFLFALHLPWNEVRISSHACATAEWSVISICDAFSLRISHALVCLVAVRSLCSD</sequence>
<name>A0AA36I8L1_9DINO</name>
<accession>A0AA36I8L1</accession>
<dbReference type="EMBL" id="CAUJNA010000834">
    <property type="protein sequence ID" value="CAJ1381679.1"/>
    <property type="molecule type" value="Genomic_DNA"/>
</dbReference>
<dbReference type="AlphaFoldDB" id="A0AA36I8L1"/>
<dbReference type="Proteomes" id="UP001178507">
    <property type="component" value="Unassembled WGS sequence"/>
</dbReference>
<gene>
    <name evidence="1" type="ORF">EVOR1521_LOCUS9283</name>
</gene>
<evidence type="ECO:0000313" key="1">
    <source>
        <dbReference type="EMBL" id="CAJ1381679.1"/>
    </source>
</evidence>
<reference evidence="1" key="1">
    <citation type="submission" date="2023-08" db="EMBL/GenBank/DDBJ databases">
        <authorList>
            <person name="Chen Y."/>
            <person name="Shah S."/>
            <person name="Dougan E. K."/>
            <person name="Thang M."/>
            <person name="Chan C."/>
        </authorList>
    </citation>
    <scope>NUCLEOTIDE SEQUENCE</scope>
</reference>
<evidence type="ECO:0000313" key="2">
    <source>
        <dbReference type="Proteomes" id="UP001178507"/>
    </source>
</evidence>
<proteinExistence type="predicted"/>
<comment type="caution">
    <text evidence="1">The sequence shown here is derived from an EMBL/GenBank/DDBJ whole genome shotgun (WGS) entry which is preliminary data.</text>
</comment>
<organism evidence="1 2">
    <name type="scientific">Effrenium voratum</name>
    <dbReference type="NCBI Taxonomy" id="2562239"/>
    <lineage>
        <taxon>Eukaryota</taxon>
        <taxon>Sar</taxon>
        <taxon>Alveolata</taxon>
        <taxon>Dinophyceae</taxon>
        <taxon>Suessiales</taxon>
        <taxon>Symbiodiniaceae</taxon>
        <taxon>Effrenium</taxon>
    </lineage>
</organism>
<protein>
    <submittedName>
        <fullName evidence="1">Uncharacterized protein</fullName>
    </submittedName>
</protein>